<reference evidence="1 2" key="1">
    <citation type="submission" date="2020-06" db="EMBL/GenBank/DDBJ databases">
        <title>Transcriptomic and genomic resources for Thalictrum thalictroides and T. hernandezii: Facilitating candidate gene discovery in an emerging model plant lineage.</title>
        <authorList>
            <person name="Arias T."/>
            <person name="Riano-Pachon D.M."/>
            <person name="Di Stilio V.S."/>
        </authorList>
    </citation>
    <scope>NUCLEOTIDE SEQUENCE [LARGE SCALE GENOMIC DNA]</scope>
    <source>
        <strain evidence="2">cv. WT478/WT964</strain>
        <tissue evidence="1">Leaves</tissue>
    </source>
</reference>
<proteinExistence type="predicted"/>
<feature type="non-terminal residue" evidence="1">
    <location>
        <position position="1"/>
    </location>
</feature>
<dbReference type="InterPro" id="IPR036259">
    <property type="entry name" value="MFS_trans_sf"/>
</dbReference>
<gene>
    <name evidence="1" type="ORF">FRX31_019956</name>
</gene>
<accession>A0A7J6W0J8</accession>
<dbReference type="AlphaFoldDB" id="A0A7J6W0J8"/>
<keyword evidence="2" id="KW-1185">Reference proteome</keyword>
<name>A0A7J6W0J8_THATH</name>
<evidence type="ECO:0000313" key="1">
    <source>
        <dbReference type="EMBL" id="KAF5190457.1"/>
    </source>
</evidence>
<comment type="caution">
    <text evidence="1">The sequence shown here is derived from an EMBL/GenBank/DDBJ whole genome shotgun (WGS) entry which is preliminary data.</text>
</comment>
<evidence type="ECO:0000313" key="2">
    <source>
        <dbReference type="Proteomes" id="UP000554482"/>
    </source>
</evidence>
<dbReference type="Gene3D" id="1.20.1250.20">
    <property type="entry name" value="MFS general substrate transporter like domains"/>
    <property type="match status" value="1"/>
</dbReference>
<dbReference type="Proteomes" id="UP000554482">
    <property type="component" value="Unassembled WGS sequence"/>
</dbReference>
<dbReference type="EMBL" id="JABWDY010024163">
    <property type="protein sequence ID" value="KAF5190457.1"/>
    <property type="molecule type" value="Genomic_DNA"/>
</dbReference>
<protein>
    <submittedName>
        <fullName evidence="1">Uncharacterized protein</fullName>
    </submittedName>
</protein>
<sequence length="98" mass="10419">SNSISINALAPRGSKGKKHDDVAILNKLYPALEVDEEVESLKSSFEAKIALEGPGDTSVFTKVKTSSLAARIGVRKGLAARIGVQVFQQLIGINRISV</sequence>
<dbReference type="OrthoDB" id="6339427at2759"/>
<organism evidence="1 2">
    <name type="scientific">Thalictrum thalictroides</name>
    <name type="common">Rue-anemone</name>
    <name type="synonym">Anemone thalictroides</name>
    <dbReference type="NCBI Taxonomy" id="46969"/>
    <lineage>
        <taxon>Eukaryota</taxon>
        <taxon>Viridiplantae</taxon>
        <taxon>Streptophyta</taxon>
        <taxon>Embryophyta</taxon>
        <taxon>Tracheophyta</taxon>
        <taxon>Spermatophyta</taxon>
        <taxon>Magnoliopsida</taxon>
        <taxon>Ranunculales</taxon>
        <taxon>Ranunculaceae</taxon>
        <taxon>Thalictroideae</taxon>
        <taxon>Thalictrum</taxon>
    </lineage>
</organism>